<evidence type="ECO:0000259" key="7">
    <source>
        <dbReference type="PROSITE" id="PS50030"/>
    </source>
</evidence>
<sequence>MKIKFRDLKKLTVEVDAQPSDSVLSVKEKVAAAKDVDALQLKFVYSGKVLQDDKLVLDFKIKDGDSVITMVSKAKVATNTAPTNTAPTNTAPTNTGATNSTATNSTATNTAATTTAPGGSQSPSSAADFAAGLEREAAVQNMMEMGYDRPEIERALRAAFNNPHRAVEYLLSGIPASLQAPEPAEAGDAEADRAGPSVDEPADAESGHQNLFDAAAAASTDDVAPDDGLGGMSEEGQLALLREAIQSNPELLQPLLERMAATDPQAAAMIAEDPEGFVHRFLSGELGMDVDDADGGDDPEGVVRVELSELDQQAIARLCELGFDRNLVIQVYMACDKNEEVTADILFRDTSD</sequence>
<dbReference type="PROSITE" id="PS50053">
    <property type="entry name" value="UBIQUITIN_2"/>
    <property type="match status" value="1"/>
</dbReference>
<dbReference type="InterPro" id="IPR015940">
    <property type="entry name" value="UBA"/>
</dbReference>
<dbReference type="InterPro" id="IPR029071">
    <property type="entry name" value="Ubiquitin-like_domsf"/>
</dbReference>
<evidence type="ECO:0000313" key="9">
    <source>
        <dbReference type="EMBL" id="OBA21804.1"/>
    </source>
</evidence>
<dbReference type="GO" id="GO:0006289">
    <property type="term" value="P:nucleotide-excision repair"/>
    <property type="evidence" value="ECO:0007669"/>
    <property type="project" value="UniProtKB-UniRule"/>
</dbReference>
<dbReference type="PRINTS" id="PR01839">
    <property type="entry name" value="RAD23PROTEIN"/>
</dbReference>
<comment type="caution">
    <text evidence="9">The sequence shown here is derived from an EMBL/GenBank/DDBJ whole genome shotgun (WGS) entry which is preliminary data.</text>
</comment>
<dbReference type="InterPro" id="IPR015360">
    <property type="entry name" value="XPC-bd"/>
</dbReference>
<dbReference type="GO" id="GO:0043130">
    <property type="term" value="F:ubiquitin binding"/>
    <property type="evidence" value="ECO:0007669"/>
    <property type="project" value="UniProtKB-UniRule"/>
</dbReference>
<dbReference type="Gene3D" id="1.10.10.540">
    <property type="entry name" value="XPC-binding domain"/>
    <property type="match status" value="1"/>
</dbReference>
<dbReference type="SUPFAM" id="SSF46934">
    <property type="entry name" value="UBA-like"/>
    <property type="match status" value="2"/>
</dbReference>
<dbReference type="SUPFAM" id="SSF54236">
    <property type="entry name" value="Ubiquitin-like"/>
    <property type="match status" value="1"/>
</dbReference>
<keyword evidence="2 5" id="KW-0227">DNA damage</keyword>
<dbReference type="Gene3D" id="3.10.20.90">
    <property type="entry name" value="Phosphatidylinositol 3-kinase Catalytic Subunit, Chain A, domain 1"/>
    <property type="match status" value="1"/>
</dbReference>
<evidence type="ECO:0000256" key="6">
    <source>
        <dbReference type="SAM" id="MobiDB-lite"/>
    </source>
</evidence>
<dbReference type="GO" id="GO:0043161">
    <property type="term" value="P:proteasome-mediated ubiquitin-dependent protein catabolic process"/>
    <property type="evidence" value="ECO:0007669"/>
    <property type="project" value="UniProtKB-UniRule"/>
</dbReference>
<accession>A0A1A0HCG4</accession>
<feature type="region of interest" description="Disordered" evidence="6">
    <location>
        <begin position="80"/>
        <end position="129"/>
    </location>
</feature>
<proteinExistence type="inferred from homology"/>
<dbReference type="SMART" id="SM00213">
    <property type="entry name" value="UBQ"/>
    <property type="match status" value="1"/>
</dbReference>
<dbReference type="Pfam" id="PF09280">
    <property type="entry name" value="XPC-binding"/>
    <property type="match status" value="1"/>
</dbReference>
<organism evidence="9 10">
    <name type="scientific">Metschnikowia bicuspidata var. bicuspidata NRRL YB-4993</name>
    <dbReference type="NCBI Taxonomy" id="869754"/>
    <lineage>
        <taxon>Eukaryota</taxon>
        <taxon>Fungi</taxon>
        <taxon>Dikarya</taxon>
        <taxon>Ascomycota</taxon>
        <taxon>Saccharomycotina</taxon>
        <taxon>Pichiomycetes</taxon>
        <taxon>Metschnikowiaceae</taxon>
        <taxon>Metschnikowia</taxon>
    </lineage>
</organism>
<dbReference type="STRING" id="869754.A0A1A0HCG4"/>
<evidence type="ECO:0000256" key="5">
    <source>
        <dbReference type="RuleBase" id="RU367049"/>
    </source>
</evidence>
<evidence type="ECO:0000256" key="1">
    <source>
        <dbReference type="ARBA" id="ARBA00022737"/>
    </source>
</evidence>
<evidence type="ECO:0000259" key="8">
    <source>
        <dbReference type="PROSITE" id="PS50053"/>
    </source>
</evidence>
<dbReference type="RefSeq" id="XP_018712300.1">
    <property type="nucleotide sequence ID" value="XM_018858682.1"/>
</dbReference>
<keyword evidence="5" id="KW-0963">Cytoplasm</keyword>
<dbReference type="GO" id="GO:0030674">
    <property type="term" value="F:protein-macromolecule adaptor activity"/>
    <property type="evidence" value="ECO:0007669"/>
    <property type="project" value="EnsemblFungi"/>
</dbReference>
<dbReference type="FunFam" id="1.10.8.10:FF:000002">
    <property type="entry name" value="UV excision repair protein RAD23 homolog"/>
    <property type="match status" value="1"/>
</dbReference>
<keyword evidence="3 5" id="KW-0234">DNA repair</keyword>
<dbReference type="GO" id="GO:0000122">
    <property type="term" value="P:negative regulation of transcription by RNA polymerase II"/>
    <property type="evidence" value="ECO:0007669"/>
    <property type="project" value="EnsemblFungi"/>
</dbReference>
<dbReference type="PANTHER" id="PTHR10621:SF0">
    <property type="entry name" value="UV EXCISION REPAIR PROTEIN RAD23"/>
    <property type="match status" value="1"/>
</dbReference>
<dbReference type="PANTHER" id="PTHR10621">
    <property type="entry name" value="UV EXCISION REPAIR PROTEIN RAD23"/>
    <property type="match status" value="1"/>
</dbReference>
<dbReference type="GO" id="GO:0003684">
    <property type="term" value="F:damaged DNA binding"/>
    <property type="evidence" value="ECO:0007669"/>
    <property type="project" value="UniProtKB-UniRule"/>
</dbReference>
<dbReference type="InterPro" id="IPR009060">
    <property type="entry name" value="UBA-like_sf"/>
</dbReference>
<dbReference type="PROSITE" id="PS50030">
    <property type="entry name" value="UBA"/>
    <property type="match status" value="2"/>
</dbReference>
<feature type="region of interest" description="Disordered" evidence="6">
    <location>
        <begin position="180"/>
        <end position="205"/>
    </location>
</feature>
<dbReference type="CDD" id="cd01805">
    <property type="entry name" value="Ubl_Rad23"/>
    <property type="match status" value="1"/>
</dbReference>
<dbReference type="FunFam" id="1.10.8.10:FF:000003">
    <property type="entry name" value="UV excision repair protein RAD23 homolog"/>
    <property type="match status" value="1"/>
</dbReference>
<feature type="compositionally biased region" description="Low complexity" evidence="6">
    <location>
        <begin position="80"/>
        <end position="127"/>
    </location>
</feature>
<comment type="subcellular location">
    <subcellularLocation>
        <location evidence="5">Nucleus</location>
    </subcellularLocation>
    <subcellularLocation>
        <location evidence="5">Cytoplasm</location>
    </subcellularLocation>
</comment>
<comment type="function">
    <text evidence="5">Multiubiquitin chain receptor involved in modulation of proteasomal degradation. Involved in nucleotide excision repair.</text>
</comment>
<dbReference type="GO" id="GO:0036503">
    <property type="term" value="P:ERAD pathway"/>
    <property type="evidence" value="ECO:0007669"/>
    <property type="project" value="EnsemblFungi"/>
</dbReference>
<dbReference type="GO" id="GO:0005829">
    <property type="term" value="C:cytosol"/>
    <property type="evidence" value="ECO:0007669"/>
    <property type="project" value="TreeGrafter"/>
</dbReference>
<dbReference type="OrthoDB" id="419317at2759"/>
<dbReference type="AlphaFoldDB" id="A0A1A0HCG4"/>
<dbReference type="Gene3D" id="1.10.8.10">
    <property type="entry name" value="DNA helicase RuvA subunit, C-terminal domain"/>
    <property type="match status" value="2"/>
</dbReference>
<dbReference type="SMART" id="SM00165">
    <property type="entry name" value="UBA"/>
    <property type="match status" value="2"/>
</dbReference>
<dbReference type="NCBIfam" id="TIGR00601">
    <property type="entry name" value="rad23"/>
    <property type="match status" value="1"/>
</dbReference>
<evidence type="ECO:0000256" key="4">
    <source>
        <dbReference type="ARBA" id="ARBA00023242"/>
    </source>
</evidence>
<dbReference type="Proteomes" id="UP000092555">
    <property type="component" value="Unassembled WGS sequence"/>
</dbReference>
<dbReference type="GO" id="GO:0000111">
    <property type="term" value="C:nucleotide-excision repair factor 2 complex"/>
    <property type="evidence" value="ECO:0007669"/>
    <property type="project" value="EnsemblFungi"/>
</dbReference>
<dbReference type="InterPro" id="IPR000626">
    <property type="entry name" value="Ubiquitin-like_dom"/>
</dbReference>
<gene>
    <name evidence="9" type="ORF">METBIDRAFT_77371</name>
</gene>
<dbReference type="GO" id="GO:0120125">
    <property type="term" value="C:PNGase complex"/>
    <property type="evidence" value="ECO:0007669"/>
    <property type="project" value="EnsemblFungi"/>
</dbReference>
<protein>
    <recommendedName>
        <fullName evidence="5">UV excision repair protein RAD23</fullName>
    </recommendedName>
</protein>
<dbReference type="GeneID" id="30031658"/>
<reference evidence="9 10" key="1">
    <citation type="submission" date="2016-05" db="EMBL/GenBank/DDBJ databases">
        <title>Comparative genomics of biotechnologically important yeasts.</title>
        <authorList>
            <consortium name="DOE Joint Genome Institute"/>
            <person name="Riley R."/>
            <person name="Haridas S."/>
            <person name="Wolfe K.H."/>
            <person name="Lopes M.R."/>
            <person name="Hittinger C.T."/>
            <person name="Goker M."/>
            <person name="Salamov A."/>
            <person name="Wisecaver J."/>
            <person name="Long T.M."/>
            <person name="Aerts A.L."/>
            <person name="Barry K."/>
            <person name="Choi C."/>
            <person name="Clum A."/>
            <person name="Coughlan A.Y."/>
            <person name="Deshpande S."/>
            <person name="Douglass A.P."/>
            <person name="Hanson S.J."/>
            <person name="Klenk H.-P."/>
            <person name="LaButti K."/>
            <person name="Lapidus A."/>
            <person name="Lindquist E."/>
            <person name="Lipzen A."/>
            <person name="Meier-kolthoff J.P."/>
            <person name="Ohm R.A."/>
            <person name="Otillar R.P."/>
            <person name="Pangilinan J."/>
            <person name="Peng Y."/>
            <person name="Rokas A."/>
            <person name="Rosa C.A."/>
            <person name="Scheuner C."/>
            <person name="Sibirny A.A."/>
            <person name="Slot J.C."/>
            <person name="Stielow J.B."/>
            <person name="Sun H."/>
            <person name="Kurtzman C.P."/>
            <person name="Blackwell M."/>
            <person name="Grigoriev I.V."/>
            <person name="Jeffries T.W."/>
        </authorList>
    </citation>
    <scope>NUCLEOTIDE SEQUENCE [LARGE SCALE GENOMIC DNA]</scope>
    <source>
        <strain evidence="9 10">NRRL YB-4993</strain>
    </source>
</reference>
<dbReference type="EMBL" id="LXTC01000002">
    <property type="protein sequence ID" value="OBA21804.1"/>
    <property type="molecule type" value="Genomic_DNA"/>
</dbReference>
<feature type="domain" description="Ubiquitin-like" evidence="8">
    <location>
        <begin position="1"/>
        <end position="73"/>
    </location>
</feature>
<evidence type="ECO:0000256" key="2">
    <source>
        <dbReference type="ARBA" id="ARBA00022763"/>
    </source>
</evidence>
<keyword evidence="10" id="KW-1185">Reference proteome</keyword>
<dbReference type="InterPro" id="IPR036353">
    <property type="entry name" value="XPC-bd_sf"/>
</dbReference>
<evidence type="ECO:0000313" key="10">
    <source>
        <dbReference type="Proteomes" id="UP000092555"/>
    </source>
</evidence>
<dbReference type="GO" id="GO:0036435">
    <property type="term" value="F:K48-linked polyubiquitin modification-dependent protein binding"/>
    <property type="evidence" value="ECO:0007669"/>
    <property type="project" value="EnsemblFungi"/>
</dbReference>
<dbReference type="InterPro" id="IPR004806">
    <property type="entry name" value="Rad23"/>
</dbReference>
<dbReference type="GO" id="GO:0005654">
    <property type="term" value="C:nucleoplasm"/>
    <property type="evidence" value="ECO:0007669"/>
    <property type="project" value="TreeGrafter"/>
</dbReference>
<feature type="domain" description="UBA" evidence="7">
    <location>
        <begin position="132"/>
        <end position="173"/>
    </location>
</feature>
<dbReference type="GO" id="GO:0000224">
    <property type="term" value="F:peptide-N4-(N-acetyl-beta-glucosaminyl)asparagine amidase activity"/>
    <property type="evidence" value="ECO:0007669"/>
    <property type="project" value="EnsemblFungi"/>
</dbReference>
<evidence type="ECO:0000256" key="3">
    <source>
        <dbReference type="ARBA" id="ARBA00023204"/>
    </source>
</evidence>
<keyword evidence="4 5" id="KW-0539">Nucleus</keyword>
<comment type="similarity">
    <text evidence="5">Belongs to the RAD23 family.</text>
</comment>
<keyword evidence="1" id="KW-0677">Repeat</keyword>
<dbReference type="Pfam" id="PF00627">
    <property type="entry name" value="UBA"/>
    <property type="match status" value="2"/>
</dbReference>
<feature type="domain" description="UBA" evidence="7">
    <location>
        <begin position="309"/>
        <end position="349"/>
    </location>
</feature>
<name>A0A1A0HCG4_9ASCO</name>
<dbReference type="GO" id="GO:0070628">
    <property type="term" value="F:proteasome binding"/>
    <property type="evidence" value="ECO:0007669"/>
    <property type="project" value="EnsemblFungi"/>
</dbReference>
<dbReference type="Pfam" id="PF00240">
    <property type="entry name" value="ubiquitin"/>
    <property type="match status" value="1"/>
</dbReference>
<dbReference type="SUPFAM" id="SSF101238">
    <property type="entry name" value="XPC-binding domain"/>
    <property type="match status" value="1"/>
</dbReference>